<comment type="caution">
    <text evidence="1">The sequence shown here is derived from an EMBL/GenBank/DDBJ whole genome shotgun (WGS) entry which is preliminary data.</text>
</comment>
<name>A0AC61YAL0_9FLAO</name>
<keyword evidence="2" id="KW-1185">Reference proteome</keyword>
<protein>
    <submittedName>
        <fullName evidence="1">Uncharacterized protein</fullName>
    </submittedName>
</protein>
<dbReference type="EMBL" id="CABVMM010000010">
    <property type="protein sequence ID" value="VVV01350.1"/>
    <property type="molecule type" value="Genomic_DNA"/>
</dbReference>
<evidence type="ECO:0000313" key="2">
    <source>
        <dbReference type="Proteomes" id="UP000356253"/>
    </source>
</evidence>
<sequence>MQESFSFVPTTSALDLGEGDVTLTDNDYLTIYAATAPPAAPKNIPFVNFATSYNDSYINEVHISFNTRNGNWLADELENDPKFFDCSLFCDIDPSIEGNSTICDTNTYQLSDNAMDQYSLVGLL</sequence>
<proteinExistence type="predicted"/>
<gene>
    <name evidence="1" type="ORF">FVB9532_02640</name>
</gene>
<evidence type="ECO:0000313" key="1">
    <source>
        <dbReference type="EMBL" id="VVV01350.1"/>
    </source>
</evidence>
<dbReference type="Proteomes" id="UP000356253">
    <property type="component" value="Unassembled WGS sequence"/>
</dbReference>
<organism evidence="1 2">
    <name type="scientific">Mesonia oceanica</name>
    <dbReference type="NCBI Taxonomy" id="2687242"/>
    <lineage>
        <taxon>Bacteria</taxon>
        <taxon>Pseudomonadati</taxon>
        <taxon>Bacteroidota</taxon>
        <taxon>Flavobacteriia</taxon>
        <taxon>Flavobacteriales</taxon>
        <taxon>Flavobacteriaceae</taxon>
        <taxon>Mesonia</taxon>
    </lineage>
</organism>
<accession>A0AC61YAL0</accession>
<reference evidence="1" key="1">
    <citation type="submission" date="2019-09" db="EMBL/GenBank/DDBJ databases">
        <authorList>
            <person name="Rodrigo-Torres L."/>
            <person name="Arahal R. D."/>
            <person name="Lucena T."/>
        </authorList>
    </citation>
    <scope>NUCLEOTIDE SEQUENCE</scope>
    <source>
        <strain evidence="1">ISS653</strain>
    </source>
</reference>